<evidence type="ECO:0000256" key="2">
    <source>
        <dbReference type="SAM" id="Phobius"/>
    </source>
</evidence>
<keyword evidence="2" id="KW-0472">Membrane</keyword>
<accession>B8IF31</accession>
<feature type="region of interest" description="Disordered" evidence="1">
    <location>
        <begin position="186"/>
        <end position="211"/>
    </location>
</feature>
<feature type="compositionally biased region" description="Pro residues" evidence="1">
    <location>
        <begin position="455"/>
        <end position="467"/>
    </location>
</feature>
<dbReference type="STRING" id="460265.Mnod_0710"/>
<evidence type="ECO:0000256" key="1">
    <source>
        <dbReference type="SAM" id="MobiDB-lite"/>
    </source>
</evidence>
<dbReference type="SMART" id="SM00052">
    <property type="entry name" value="EAL"/>
    <property type="match status" value="1"/>
</dbReference>
<protein>
    <submittedName>
        <fullName evidence="4">Diguanylate phosphodiesterase</fullName>
    </submittedName>
</protein>
<proteinExistence type="predicted"/>
<dbReference type="SUPFAM" id="SSF141868">
    <property type="entry name" value="EAL domain-like"/>
    <property type="match status" value="1"/>
</dbReference>
<reference evidence="4 5" key="1">
    <citation type="submission" date="2009-01" db="EMBL/GenBank/DDBJ databases">
        <title>Complete sequence of chromosome of Methylobacterium nodulans ORS 2060.</title>
        <authorList>
            <consortium name="US DOE Joint Genome Institute"/>
            <person name="Lucas S."/>
            <person name="Copeland A."/>
            <person name="Lapidus A."/>
            <person name="Glavina del Rio T."/>
            <person name="Dalin E."/>
            <person name="Tice H."/>
            <person name="Bruce D."/>
            <person name="Goodwin L."/>
            <person name="Pitluck S."/>
            <person name="Sims D."/>
            <person name="Brettin T."/>
            <person name="Detter J.C."/>
            <person name="Han C."/>
            <person name="Larimer F."/>
            <person name="Land M."/>
            <person name="Hauser L."/>
            <person name="Kyrpides N."/>
            <person name="Ivanova N."/>
            <person name="Marx C.J."/>
            <person name="Richardson P."/>
        </authorList>
    </citation>
    <scope>NUCLEOTIDE SEQUENCE [LARGE SCALE GENOMIC DNA]</scope>
    <source>
        <strain evidence="5">LMG 21967 / CNCM I-2342 / ORS 2060</strain>
    </source>
</reference>
<keyword evidence="2" id="KW-1133">Transmembrane helix</keyword>
<dbReference type="EMBL" id="CP001349">
    <property type="protein sequence ID" value="ACL55742.1"/>
    <property type="molecule type" value="Genomic_DNA"/>
</dbReference>
<dbReference type="PANTHER" id="PTHR33121:SF79">
    <property type="entry name" value="CYCLIC DI-GMP PHOSPHODIESTERASE PDED-RELATED"/>
    <property type="match status" value="1"/>
</dbReference>
<feature type="compositionally biased region" description="Pro residues" evidence="1">
    <location>
        <begin position="186"/>
        <end position="199"/>
    </location>
</feature>
<keyword evidence="5" id="KW-1185">Reference proteome</keyword>
<dbReference type="Gene3D" id="3.20.20.450">
    <property type="entry name" value="EAL domain"/>
    <property type="match status" value="1"/>
</dbReference>
<dbReference type="eggNOG" id="COG2200">
    <property type="taxonomic scope" value="Bacteria"/>
</dbReference>
<dbReference type="OrthoDB" id="7178689at2"/>
<gene>
    <name evidence="4" type="ordered locus">Mnod_0710</name>
</gene>
<keyword evidence="2" id="KW-0812">Transmembrane</keyword>
<evidence type="ECO:0000259" key="3">
    <source>
        <dbReference type="PROSITE" id="PS50883"/>
    </source>
</evidence>
<feature type="transmembrane region" description="Helical" evidence="2">
    <location>
        <begin position="40"/>
        <end position="63"/>
    </location>
</feature>
<dbReference type="Proteomes" id="UP000008207">
    <property type="component" value="Chromosome"/>
</dbReference>
<dbReference type="Pfam" id="PF00563">
    <property type="entry name" value="EAL"/>
    <property type="match status" value="1"/>
</dbReference>
<dbReference type="AlphaFoldDB" id="B8IF31"/>
<dbReference type="InterPro" id="IPR035919">
    <property type="entry name" value="EAL_sf"/>
</dbReference>
<feature type="region of interest" description="Disordered" evidence="1">
    <location>
        <begin position="449"/>
        <end position="473"/>
    </location>
</feature>
<dbReference type="HOGENOM" id="CLU_535074_0_0_5"/>
<evidence type="ECO:0000313" key="5">
    <source>
        <dbReference type="Proteomes" id="UP000008207"/>
    </source>
</evidence>
<sequence>MAPTSGRRAEGPSAGLVSLCLATLLGGGLCLTVAFLSAPALGVTAGLALAWATGASVAAGLAWRRAGRAVAQMEKLSGEMDVLSRRLLAIEQRPGPAPGPDAPRPDRLAEEVAEVTAEIGLLGGIVRELAVTVAAQDGEIARLKERAAPAPAFPPSAPAARPVAAAAPAPQPVPAILPRSAPLPPSAPLRPFVPEPALPGPETRPASDAAAAQRQEEILTALTEGGLEVHLQPIVSLPQRKVAFYEALARLSVGGARLTPAEFMPTLERHGRTTELDRLMLARVTAISRQLAARGSAAAVAYALSPSSLFEPGFLRALGRLIEAHPELAGRLILALPQRSLRSLDAEQAAALAALRERILLALDRAVDLRFDGPALAAQGIAYVKVPADLLLGRSAPGADLAAEDLAAALARVGLRLIAEGVERESDVPDLIDLDLPLAQGSVFSPPRVVRPEVLSPPPEPGPPEEGPPVRRSFRDFLRRAV</sequence>
<dbReference type="KEGG" id="mno:Mnod_0710"/>
<dbReference type="PROSITE" id="PS50883">
    <property type="entry name" value="EAL"/>
    <property type="match status" value="1"/>
</dbReference>
<feature type="domain" description="EAL" evidence="3">
    <location>
        <begin position="211"/>
        <end position="461"/>
    </location>
</feature>
<evidence type="ECO:0000313" key="4">
    <source>
        <dbReference type="EMBL" id="ACL55742.1"/>
    </source>
</evidence>
<dbReference type="PANTHER" id="PTHR33121">
    <property type="entry name" value="CYCLIC DI-GMP PHOSPHODIESTERASE PDEF"/>
    <property type="match status" value="1"/>
</dbReference>
<dbReference type="InterPro" id="IPR001633">
    <property type="entry name" value="EAL_dom"/>
</dbReference>
<name>B8IF31_METNO</name>
<dbReference type="RefSeq" id="WP_015927447.1">
    <property type="nucleotide sequence ID" value="NC_011894.1"/>
</dbReference>
<dbReference type="InterPro" id="IPR050706">
    <property type="entry name" value="Cyclic-di-GMP_PDE-like"/>
</dbReference>
<dbReference type="GO" id="GO:0071111">
    <property type="term" value="F:cyclic-guanylate-specific phosphodiesterase activity"/>
    <property type="evidence" value="ECO:0007669"/>
    <property type="project" value="InterPro"/>
</dbReference>
<organism evidence="4 5">
    <name type="scientific">Methylobacterium nodulans (strain LMG 21967 / CNCM I-2342 / ORS 2060)</name>
    <dbReference type="NCBI Taxonomy" id="460265"/>
    <lineage>
        <taxon>Bacteria</taxon>
        <taxon>Pseudomonadati</taxon>
        <taxon>Pseudomonadota</taxon>
        <taxon>Alphaproteobacteria</taxon>
        <taxon>Hyphomicrobiales</taxon>
        <taxon>Methylobacteriaceae</taxon>
        <taxon>Methylobacterium</taxon>
    </lineage>
</organism>